<feature type="compositionally biased region" description="Polar residues" evidence="3">
    <location>
        <begin position="1"/>
        <end position="10"/>
    </location>
</feature>
<feature type="repeat" description="PPR" evidence="2">
    <location>
        <begin position="145"/>
        <end position="179"/>
    </location>
</feature>
<dbReference type="Gene3D" id="1.25.40.10">
    <property type="entry name" value="Tetratricopeptide repeat domain"/>
    <property type="match status" value="2"/>
</dbReference>
<comment type="caution">
    <text evidence="4">The sequence shown here is derived from an EMBL/GenBank/DDBJ whole genome shotgun (WGS) entry which is preliminary data.</text>
</comment>
<dbReference type="EMBL" id="CAJNDS010002439">
    <property type="protein sequence ID" value="CAE7475507.1"/>
    <property type="molecule type" value="Genomic_DNA"/>
</dbReference>
<name>A0A812SBN2_9DINO</name>
<feature type="compositionally biased region" description="Basic and acidic residues" evidence="3">
    <location>
        <begin position="13"/>
        <end position="22"/>
    </location>
</feature>
<dbReference type="OrthoDB" id="69177at2759"/>
<reference evidence="4" key="1">
    <citation type="submission" date="2021-02" db="EMBL/GenBank/DDBJ databases">
        <authorList>
            <person name="Dougan E. K."/>
            <person name="Rhodes N."/>
            <person name="Thang M."/>
            <person name="Chan C."/>
        </authorList>
    </citation>
    <scope>NUCLEOTIDE SEQUENCE</scope>
</reference>
<evidence type="ECO:0000313" key="4">
    <source>
        <dbReference type="EMBL" id="CAE7475507.1"/>
    </source>
</evidence>
<evidence type="ECO:0000313" key="5">
    <source>
        <dbReference type="Proteomes" id="UP000604046"/>
    </source>
</evidence>
<keyword evidence="1" id="KW-0677">Repeat</keyword>
<feature type="region of interest" description="Disordered" evidence="3">
    <location>
        <begin position="974"/>
        <end position="1052"/>
    </location>
</feature>
<dbReference type="PANTHER" id="PTHR47447">
    <property type="entry name" value="OS03G0856100 PROTEIN"/>
    <property type="match status" value="1"/>
</dbReference>
<dbReference type="InterPro" id="IPR002885">
    <property type="entry name" value="PPR_rpt"/>
</dbReference>
<feature type="non-terminal residue" evidence="4">
    <location>
        <position position="1"/>
    </location>
</feature>
<dbReference type="Pfam" id="PF13812">
    <property type="entry name" value="PPR_3"/>
    <property type="match status" value="2"/>
</dbReference>
<proteinExistence type="predicted"/>
<accession>A0A812SBN2</accession>
<evidence type="ECO:0000256" key="1">
    <source>
        <dbReference type="ARBA" id="ARBA00022737"/>
    </source>
</evidence>
<evidence type="ECO:0000256" key="3">
    <source>
        <dbReference type="SAM" id="MobiDB-lite"/>
    </source>
</evidence>
<organism evidence="4 5">
    <name type="scientific">Symbiodinium natans</name>
    <dbReference type="NCBI Taxonomy" id="878477"/>
    <lineage>
        <taxon>Eukaryota</taxon>
        <taxon>Sar</taxon>
        <taxon>Alveolata</taxon>
        <taxon>Dinophyceae</taxon>
        <taxon>Suessiales</taxon>
        <taxon>Symbiodiniaceae</taxon>
        <taxon>Symbiodinium</taxon>
    </lineage>
</organism>
<dbReference type="PANTHER" id="PTHR47447:SF17">
    <property type="entry name" value="OS12G0638900 PROTEIN"/>
    <property type="match status" value="1"/>
</dbReference>
<feature type="region of interest" description="Disordered" evidence="3">
    <location>
        <begin position="1067"/>
        <end position="1096"/>
    </location>
</feature>
<dbReference type="PROSITE" id="PS51375">
    <property type="entry name" value="PPR"/>
    <property type="match status" value="2"/>
</dbReference>
<sequence>MDVRSSTTPAASRHPEGGAHRKIKDAWRGLQAEVDGAIDQGTFKALRKATVVLRKAPWEQAFTLLDRLATRSVPPDVFCYSAAVAACSGGGQWRVSAELLRRMQEETIAPNERTYSAAISACDKARQWPAAVALLREAAHLNLAQGYCYNAAISACEKGGQWITALELFREMRALSLELDAFSFAAASSACEKGSAWRSSLQLHQLLFQVGVQPNVVTFSSTLAAAAAAPWPMALELLSEMQSCRVTPSIISYNAAVHACEQGAAGRVALDLVQEARSLHLAADAKFIGVALAACRRGGFWEEAALLWHSLAKQEPIGEDLASCRFAIQACEGTVAGVALCAELRKRLCRAVEGGAGLDQAFGSADELLESGQLTAAVRACLGRRTAAARGRLMALAGVRQRPQMGVVPDPGSDREQGTWRLHEPLLELQPSLGAACTTEVLAGSLKLASSGTWRGFARRASRRELHEALPDEDQDLDVSSQCIVAWLAVNVAASGFHNGNQIPGRCVAFGADWAKDAGSSALEQRLLPVFREHDRSQHAERMALLSVAASAASKNRPSRPNGQERAADWMTTTFGAVRLYASHTLCISCLAVCCQFRRLLPGVSLKAQPDFPLKCSPKSQYKIAAELVITFPAWASCQEFQSRAMLPSFERADLVDDCRRVFSARGVAKEDSESAGHTYWLSAGTEPRCALEQLVAEISAWHQQRLGLEVLGSEWWTLWLDGEDDDVGWHWDADYEARERGDVRHPLLGTVTYLEAGGSVAPTAVLEDCFEAELLAGHGAMVATAHLSLPVPGKHICFDGRLLHAAPAQLREIFRTAPADDQGRAKSKRRKPSRTTLLVNIWQDHRPKDPRPLAKEVAGRLTPAVLMSPFSLGCDDAAEPLELRVGRGMQAKEISWNFGEDDLMSVSLPIPGGADVAADSIALRFTDGRRWPAIPQNAESNFCVRSWFRVANVTPIAAGRCGIRHLGGNVAFASGSGKRPGSETAHLIPRSARNKEVQLASDASHEETPRKERQSWWKAASVDQMKDDGNSSPLRSPRARREGKQAMGSQRSIADIGSEGMLFFSPPTRCPQEHRFDAPTGVTRRRSSPVPVSKATRESRETCRYFCDPPYRQRRPSTDRPWQDFPAAGHATQHHRRFDTPAGEEALMGRARSQTPDYHQRYAQNAAGTSLPGCSRVQVALAAESPRSMRSLQCSGFSSSNALQPSRQSQVACHFSSADGLWFSSKRPLHKQ</sequence>
<gene>
    <name evidence="4" type="ORF">SNAT2548_LOCUS26712</name>
</gene>
<dbReference type="NCBIfam" id="TIGR00756">
    <property type="entry name" value="PPR"/>
    <property type="match status" value="1"/>
</dbReference>
<dbReference type="AlphaFoldDB" id="A0A812SBN2"/>
<dbReference type="Pfam" id="PF01535">
    <property type="entry name" value="PPR"/>
    <property type="match status" value="1"/>
</dbReference>
<dbReference type="InterPro" id="IPR011990">
    <property type="entry name" value="TPR-like_helical_dom_sf"/>
</dbReference>
<evidence type="ECO:0008006" key="6">
    <source>
        <dbReference type="Google" id="ProtNLM"/>
    </source>
</evidence>
<feature type="region of interest" description="Disordered" evidence="3">
    <location>
        <begin position="1"/>
        <end position="22"/>
    </location>
</feature>
<protein>
    <recommendedName>
        <fullName evidence="6">Pentatricopeptide repeat-containing protein, chloroplastic</fullName>
    </recommendedName>
</protein>
<evidence type="ECO:0000256" key="2">
    <source>
        <dbReference type="PROSITE-ProRule" id="PRU00708"/>
    </source>
</evidence>
<feature type="compositionally biased region" description="Basic and acidic residues" evidence="3">
    <location>
        <begin position="1004"/>
        <end position="1016"/>
    </location>
</feature>
<dbReference type="Proteomes" id="UP000604046">
    <property type="component" value="Unassembled WGS sequence"/>
</dbReference>
<keyword evidence="5" id="KW-1185">Reference proteome</keyword>
<feature type="repeat" description="PPR" evidence="2">
    <location>
        <begin position="76"/>
        <end position="110"/>
    </location>
</feature>